<evidence type="ECO:0000256" key="7">
    <source>
        <dbReference type="SAM" id="Phobius"/>
    </source>
</evidence>
<evidence type="ECO:0000313" key="10">
    <source>
        <dbReference type="Proteomes" id="UP001620397"/>
    </source>
</evidence>
<dbReference type="InterPro" id="IPR050250">
    <property type="entry name" value="Macrolide_Exporter_MacB"/>
</dbReference>
<name>A0ABW8KBW7_9GAMM</name>
<evidence type="ECO:0000256" key="6">
    <source>
        <dbReference type="ARBA" id="ARBA00038076"/>
    </source>
</evidence>
<evidence type="ECO:0000256" key="5">
    <source>
        <dbReference type="ARBA" id="ARBA00023136"/>
    </source>
</evidence>
<evidence type="ECO:0000259" key="8">
    <source>
        <dbReference type="Pfam" id="PF02687"/>
    </source>
</evidence>
<feature type="transmembrane region" description="Helical" evidence="7">
    <location>
        <begin position="282"/>
        <end position="308"/>
    </location>
</feature>
<sequence>MHPIISALKHHKTAVALVALEIALTCAIVTNALFLIGDRLAAMRMVTGVADSELVWARATGLDLGQDTKAGGDIDADLAALRGMPGVESVAMTNSLPLSPNYWSMAVWRHPGDQKSALNNVVEYLGTPGMLRTLGISLSGGRDFLPQEYADYRPFDNKSAPPPTVAIVTRSLAGELWPGENPLGKTLWLDSDGKQAVQVVGVVDHLLNPSINKHQGVDRSLILPVARLIGGAYVLRVRPDMCAAVARDLPTALTRIDPARMVKANVYTDTIADYYHGDRAMVWLLLVVTSCLLALTALGVVGLSSFWVQQRTRSIGIRRAIGATRRDILRYFQFENLLIVSAGIVLGSLSAVGLNLWLMKHYELAHMPLAWLVSGAVVLWLLGQLAVLGPALRAAAVPPVVATRNV</sequence>
<evidence type="ECO:0000256" key="3">
    <source>
        <dbReference type="ARBA" id="ARBA00022692"/>
    </source>
</evidence>
<organism evidence="9 10">
    <name type="scientific">Dyella agri</name>
    <dbReference type="NCBI Taxonomy" id="1926869"/>
    <lineage>
        <taxon>Bacteria</taxon>
        <taxon>Pseudomonadati</taxon>
        <taxon>Pseudomonadota</taxon>
        <taxon>Gammaproteobacteria</taxon>
        <taxon>Lysobacterales</taxon>
        <taxon>Rhodanobacteraceae</taxon>
        <taxon>Dyella</taxon>
    </lineage>
</organism>
<proteinExistence type="inferred from homology"/>
<dbReference type="PANTHER" id="PTHR30572:SF4">
    <property type="entry name" value="ABC TRANSPORTER PERMEASE YTRF"/>
    <property type="match status" value="1"/>
</dbReference>
<dbReference type="EMBL" id="JADIKL010000001">
    <property type="protein sequence ID" value="MFK2929614.1"/>
    <property type="molecule type" value="Genomic_DNA"/>
</dbReference>
<evidence type="ECO:0000256" key="2">
    <source>
        <dbReference type="ARBA" id="ARBA00022475"/>
    </source>
</evidence>
<evidence type="ECO:0000256" key="1">
    <source>
        <dbReference type="ARBA" id="ARBA00004651"/>
    </source>
</evidence>
<dbReference type="InterPro" id="IPR003838">
    <property type="entry name" value="ABC3_permease_C"/>
</dbReference>
<comment type="similarity">
    <text evidence="6">Belongs to the ABC-4 integral membrane protein family.</text>
</comment>
<gene>
    <name evidence="9" type="ORF">ISP14_02305</name>
</gene>
<feature type="transmembrane region" description="Helical" evidence="7">
    <location>
        <begin position="369"/>
        <end position="392"/>
    </location>
</feature>
<evidence type="ECO:0000313" key="9">
    <source>
        <dbReference type="EMBL" id="MFK2929614.1"/>
    </source>
</evidence>
<accession>A0ABW8KBW7</accession>
<dbReference type="PANTHER" id="PTHR30572">
    <property type="entry name" value="MEMBRANE COMPONENT OF TRANSPORTER-RELATED"/>
    <property type="match status" value="1"/>
</dbReference>
<dbReference type="RefSeq" id="WP_404535935.1">
    <property type="nucleotide sequence ID" value="NZ_JADIKL010000001.1"/>
</dbReference>
<feature type="transmembrane region" description="Helical" evidence="7">
    <location>
        <begin position="14"/>
        <end position="36"/>
    </location>
</feature>
<keyword evidence="3 7" id="KW-0812">Transmembrane</keyword>
<feature type="transmembrane region" description="Helical" evidence="7">
    <location>
        <begin position="337"/>
        <end position="357"/>
    </location>
</feature>
<comment type="caution">
    <text evidence="9">The sequence shown here is derived from an EMBL/GenBank/DDBJ whole genome shotgun (WGS) entry which is preliminary data.</text>
</comment>
<comment type="subcellular location">
    <subcellularLocation>
        <location evidence="1">Cell membrane</location>
        <topology evidence="1">Multi-pass membrane protein</topology>
    </subcellularLocation>
</comment>
<evidence type="ECO:0000256" key="4">
    <source>
        <dbReference type="ARBA" id="ARBA00022989"/>
    </source>
</evidence>
<reference evidence="9 10" key="1">
    <citation type="submission" date="2020-10" db="EMBL/GenBank/DDBJ databases">
        <title>Phylogeny of dyella-like bacteria.</title>
        <authorList>
            <person name="Fu J."/>
        </authorList>
    </citation>
    <scope>NUCLEOTIDE SEQUENCE [LARGE SCALE GENOMIC DNA]</scope>
    <source>
        <strain evidence="9 10">DKC-1</strain>
    </source>
</reference>
<keyword evidence="2" id="KW-1003">Cell membrane</keyword>
<dbReference type="Proteomes" id="UP001620397">
    <property type="component" value="Unassembled WGS sequence"/>
</dbReference>
<feature type="domain" description="ABC3 transporter permease C-terminal" evidence="8">
    <location>
        <begin position="288"/>
        <end position="398"/>
    </location>
</feature>
<dbReference type="Pfam" id="PF02687">
    <property type="entry name" value="FtsX"/>
    <property type="match status" value="1"/>
</dbReference>
<keyword evidence="5 7" id="KW-0472">Membrane</keyword>
<keyword evidence="4 7" id="KW-1133">Transmembrane helix</keyword>
<protein>
    <submittedName>
        <fullName evidence="9">FtsX-like permease family protein</fullName>
    </submittedName>
</protein>
<keyword evidence="10" id="KW-1185">Reference proteome</keyword>